<gene>
    <name evidence="1" type="ORF">SERLADRAFT_447522</name>
</gene>
<reference evidence="1" key="1">
    <citation type="submission" date="2011-04" db="EMBL/GenBank/DDBJ databases">
        <title>Evolution of plant cell wall degrading machinery underlies the functional diversity of forest fungi.</title>
        <authorList>
            <consortium name="US DOE Joint Genome Institute (JGI-PGF)"/>
            <person name="Eastwood D.C."/>
            <person name="Floudas D."/>
            <person name="Binder M."/>
            <person name="Majcherczyk A."/>
            <person name="Schneider P."/>
            <person name="Aerts A."/>
            <person name="Asiegbu F.O."/>
            <person name="Baker S.E."/>
            <person name="Barry K."/>
            <person name="Bendiksby M."/>
            <person name="Blumentritt M."/>
            <person name="Coutinho P.M."/>
            <person name="Cullen D."/>
            <person name="Cullen D."/>
            <person name="Gathman A."/>
            <person name="Goodell B."/>
            <person name="Henrissat B."/>
            <person name="Ihrmark K."/>
            <person name="Kauserud H."/>
            <person name="Kohler A."/>
            <person name="LaButti K."/>
            <person name="Lapidus A."/>
            <person name="Lavin J.L."/>
            <person name="Lee Y.-H."/>
            <person name="Lindquist E."/>
            <person name="Lilly W."/>
            <person name="Lucas S."/>
            <person name="Morin E."/>
            <person name="Murat C."/>
            <person name="Oguiza J.A."/>
            <person name="Park J."/>
            <person name="Pisabarro A.G."/>
            <person name="Riley R."/>
            <person name="Rosling A."/>
            <person name="Salamov A."/>
            <person name="Schmidt O."/>
            <person name="Schmutz J."/>
            <person name="Skrede I."/>
            <person name="Stenlid J."/>
            <person name="Wiebenga A."/>
            <person name="Xie X."/>
            <person name="Kues U."/>
            <person name="Hibbett D.S."/>
            <person name="Hoffmeister D."/>
            <person name="Hogberg N."/>
            <person name="Martin F."/>
            <person name="Grigoriev I.V."/>
            <person name="Watkinson S.C."/>
        </authorList>
    </citation>
    <scope>NUCLEOTIDE SEQUENCE</scope>
    <source>
        <strain evidence="1">S7.9</strain>
    </source>
</reference>
<protein>
    <submittedName>
        <fullName evidence="1">Uncharacterized protein</fullName>
    </submittedName>
</protein>
<proteinExistence type="predicted"/>
<evidence type="ECO:0000313" key="1">
    <source>
        <dbReference type="EMBL" id="EGO26288.1"/>
    </source>
</evidence>
<dbReference type="KEGG" id="sla:SERLADRAFT_447522"/>
<dbReference type="EMBL" id="GL945432">
    <property type="protein sequence ID" value="EGO26288.1"/>
    <property type="molecule type" value="Genomic_DNA"/>
</dbReference>
<dbReference type="Proteomes" id="UP000008064">
    <property type="component" value="Unassembled WGS sequence"/>
</dbReference>
<accession>F8NRM2</accession>
<organism>
    <name type="scientific">Serpula lacrymans var. lacrymans (strain S7.9)</name>
    <name type="common">Dry rot fungus</name>
    <dbReference type="NCBI Taxonomy" id="578457"/>
    <lineage>
        <taxon>Eukaryota</taxon>
        <taxon>Fungi</taxon>
        <taxon>Dikarya</taxon>
        <taxon>Basidiomycota</taxon>
        <taxon>Agaricomycotina</taxon>
        <taxon>Agaricomycetes</taxon>
        <taxon>Agaricomycetidae</taxon>
        <taxon>Boletales</taxon>
        <taxon>Coniophorineae</taxon>
        <taxon>Serpulaceae</taxon>
        <taxon>Serpula</taxon>
    </lineage>
</organism>
<dbReference type="HOGENOM" id="CLU_1939419_0_0_1"/>
<sequence length="130" mass="14478">MLPRNGWSLSEVVRLEGNHHQTLACVHSCIHLDEALPKQGSQYDITPITVYKSSPVTYAELNLLGPSFGPSFSFRDSALTTERKKKEKTHTILRSTQSTLAPTSHLPTSDLVLFLISLNVTPSGQFVRWT</sequence>
<dbReference type="GeneID" id="18816385"/>
<dbReference type="AlphaFoldDB" id="F8NRM2"/>
<dbReference type="RefSeq" id="XP_007316461.1">
    <property type="nucleotide sequence ID" value="XM_007316399.1"/>
</dbReference>
<name>F8NRM2_SERL9</name>